<dbReference type="RefSeq" id="WP_154528799.1">
    <property type="nucleotide sequence ID" value="NZ_VUNH01000006.1"/>
</dbReference>
<dbReference type="SUPFAM" id="SSF111369">
    <property type="entry name" value="HlyD-like secretion proteins"/>
    <property type="match status" value="1"/>
</dbReference>
<accession>A0A6L5YC57</accession>
<comment type="caution">
    <text evidence="6">The sequence shown here is derived from an EMBL/GenBank/DDBJ whole genome shotgun (WGS) entry which is preliminary data.</text>
</comment>
<gene>
    <name evidence="6" type="ORF">FYJ74_06615</name>
</gene>
<dbReference type="Gene3D" id="1.10.287.470">
    <property type="entry name" value="Helix hairpin bin"/>
    <property type="match status" value="1"/>
</dbReference>
<dbReference type="AlphaFoldDB" id="A0A6L5YC57"/>
<dbReference type="NCBIfam" id="TIGR01730">
    <property type="entry name" value="RND_mfp"/>
    <property type="match status" value="1"/>
</dbReference>
<dbReference type="Pfam" id="PF25917">
    <property type="entry name" value="BSH_RND"/>
    <property type="match status" value="1"/>
</dbReference>
<evidence type="ECO:0000259" key="5">
    <source>
        <dbReference type="Pfam" id="PF25989"/>
    </source>
</evidence>
<sequence>MSSTRKSYLCAARPSCLQGRRATRLSLFAVLFVHIVSANLPAAKAAPSPNRPVPVELFVAKEKDMTLTQEYIGHVEAVQAVELRPQVSAVIEKVEFLEGSEVKEGQLLFSLDRKSFSAAAELRRAELAQAQADRDRAQRLLKRMEAADKRSVTASALDDARCAVLDARAKVRRATAALSMAEIDLERTKICSPIDGRIGAALVTRGNYVTSATPLARVVQTDPIRVSFALSDREYLAGRAFFAGGAKGAGTFSVRAVLPGGAELSGQGRPDFIDNRMNPGTGAILARCRFDNPDGLLVPGEVVTLRVLRSAGPVLIVPQETVVSDRQGDFVWFVDDGGIVSRRSVVVGQTADGLAEIVEGLAPGDRIVRRGMQRVRHGSAVTATAPAEER</sequence>
<keyword evidence="2" id="KW-0175">Coiled coil</keyword>
<dbReference type="GO" id="GO:0022857">
    <property type="term" value="F:transmembrane transporter activity"/>
    <property type="evidence" value="ECO:0007669"/>
    <property type="project" value="InterPro"/>
</dbReference>
<evidence type="ECO:0000259" key="4">
    <source>
        <dbReference type="Pfam" id="PF25944"/>
    </source>
</evidence>
<reference evidence="6 7" key="1">
    <citation type="submission" date="2019-08" db="EMBL/GenBank/DDBJ databases">
        <title>In-depth cultivation of the pig gut microbiome towards novel bacterial diversity and tailored functional studies.</title>
        <authorList>
            <person name="Wylensek D."/>
            <person name="Hitch T.C.A."/>
            <person name="Clavel T."/>
        </authorList>
    </citation>
    <scope>NUCLEOTIDE SEQUENCE [LARGE SCALE GENOMIC DNA]</scope>
    <source>
        <strain evidence="6 7">SM-530-WT-4B</strain>
    </source>
</reference>
<keyword evidence="7" id="KW-1185">Reference proteome</keyword>
<dbReference type="Gene3D" id="2.40.30.170">
    <property type="match status" value="1"/>
</dbReference>
<organism evidence="6 7">
    <name type="scientific">Pyramidobacter porci</name>
    <dbReference type="NCBI Taxonomy" id="2605789"/>
    <lineage>
        <taxon>Bacteria</taxon>
        <taxon>Thermotogati</taxon>
        <taxon>Synergistota</taxon>
        <taxon>Synergistia</taxon>
        <taxon>Synergistales</taxon>
        <taxon>Dethiosulfovibrionaceae</taxon>
        <taxon>Pyramidobacter</taxon>
    </lineage>
</organism>
<comment type="similarity">
    <text evidence="1">Belongs to the membrane fusion protein (MFP) (TC 8.A.1) family.</text>
</comment>
<dbReference type="InterPro" id="IPR006143">
    <property type="entry name" value="RND_pump_MFP"/>
</dbReference>
<dbReference type="InterPro" id="IPR058637">
    <property type="entry name" value="YknX-like_C"/>
</dbReference>
<dbReference type="GO" id="GO:0005886">
    <property type="term" value="C:plasma membrane"/>
    <property type="evidence" value="ECO:0007669"/>
    <property type="project" value="TreeGrafter"/>
</dbReference>
<proteinExistence type="inferred from homology"/>
<evidence type="ECO:0000259" key="3">
    <source>
        <dbReference type="Pfam" id="PF25917"/>
    </source>
</evidence>
<feature type="coiled-coil region" evidence="2">
    <location>
        <begin position="120"/>
        <end position="150"/>
    </location>
</feature>
<protein>
    <submittedName>
        <fullName evidence="6">Efflux RND transporter periplasmic adaptor subunit</fullName>
    </submittedName>
</protein>
<dbReference type="PANTHER" id="PTHR30158">
    <property type="entry name" value="ACRA/E-RELATED COMPONENT OF DRUG EFFLUX TRANSPORTER"/>
    <property type="match status" value="1"/>
</dbReference>
<dbReference type="Pfam" id="PF25944">
    <property type="entry name" value="Beta-barrel_RND"/>
    <property type="match status" value="1"/>
</dbReference>
<dbReference type="Gene3D" id="2.40.420.20">
    <property type="match status" value="1"/>
</dbReference>
<evidence type="ECO:0000256" key="1">
    <source>
        <dbReference type="ARBA" id="ARBA00009477"/>
    </source>
</evidence>
<name>A0A6L5YC57_9BACT</name>
<feature type="domain" description="Multidrug resistance protein MdtA-like barrel-sandwich hybrid" evidence="3">
    <location>
        <begin position="80"/>
        <end position="220"/>
    </location>
</feature>
<dbReference type="EMBL" id="VUNH01000006">
    <property type="protein sequence ID" value="MST55703.1"/>
    <property type="molecule type" value="Genomic_DNA"/>
</dbReference>
<feature type="domain" description="YknX-like C-terminal permuted SH3-like" evidence="5">
    <location>
        <begin position="315"/>
        <end position="382"/>
    </location>
</feature>
<dbReference type="Pfam" id="PF25989">
    <property type="entry name" value="YknX_C"/>
    <property type="match status" value="1"/>
</dbReference>
<dbReference type="InterPro" id="IPR058625">
    <property type="entry name" value="MdtA-like_BSH"/>
</dbReference>
<dbReference type="InterPro" id="IPR058626">
    <property type="entry name" value="MdtA-like_b-barrel"/>
</dbReference>
<feature type="domain" description="Multidrug resistance protein MdtA-like beta-barrel" evidence="4">
    <location>
        <begin position="223"/>
        <end position="307"/>
    </location>
</feature>
<dbReference type="GO" id="GO:0046677">
    <property type="term" value="P:response to antibiotic"/>
    <property type="evidence" value="ECO:0007669"/>
    <property type="project" value="TreeGrafter"/>
</dbReference>
<evidence type="ECO:0000256" key="2">
    <source>
        <dbReference type="SAM" id="Coils"/>
    </source>
</evidence>
<dbReference type="Gene3D" id="2.40.50.100">
    <property type="match status" value="1"/>
</dbReference>
<dbReference type="GO" id="GO:0030313">
    <property type="term" value="C:cell envelope"/>
    <property type="evidence" value="ECO:0007669"/>
    <property type="project" value="UniProtKB-SubCell"/>
</dbReference>
<dbReference type="Proteomes" id="UP000473699">
    <property type="component" value="Unassembled WGS sequence"/>
</dbReference>
<evidence type="ECO:0000313" key="7">
    <source>
        <dbReference type="Proteomes" id="UP000473699"/>
    </source>
</evidence>
<evidence type="ECO:0000313" key="6">
    <source>
        <dbReference type="EMBL" id="MST55703.1"/>
    </source>
</evidence>